<dbReference type="Proteomes" id="UP001500908">
    <property type="component" value="Unassembled WGS sequence"/>
</dbReference>
<evidence type="ECO:0000313" key="1">
    <source>
        <dbReference type="EMBL" id="GAA3747646.1"/>
    </source>
</evidence>
<proteinExistence type="predicted"/>
<protein>
    <submittedName>
        <fullName evidence="1">Uncharacterized protein</fullName>
    </submittedName>
</protein>
<dbReference type="RefSeq" id="WP_344971925.1">
    <property type="nucleotide sequence ID" value="NZ_BAABDD010000012.1"/>
</dbReference>
<sequence>MSKLLIVGAERSGPRLARGPLIRGCAVTGATTRSSEAIPASTVDVVPRAPRPTTTWPAAGAVPAAAMTPVGNKEVQR</sequence>
<comment type="caution">
    <text evidence="1">The sequence shown here is derived from an EMBL/GenBank/DDBJ whole genome shotgun (WGS) entry which is preliminary data.</text>
</comment>
<reference evidence="2" key="1">
    <citation type="journal article" date="2019" name="Int. J. Syst. Evol. Microbiol.">
        <title>The Global Catalogue of Microorganisms (GCM) 10K type strain sequencing project: providing services to taxonomists for standard genome sequencing and annotation.</title>
        <authorList>
            <consortium name="The Broad Institute Genomics Platform"/>
            <consortium name="The Broad Institute Genome Sequencing Center for Infectious Disease"/>
            <person name="Wu L."/>
            <person name="Ma J."/>
        </authorList>
    </citation>
    <scope>NUCLEOTIDE SEQUENCE [LARGE SCALE GENOMIC DNA]</scope>
    <source>
        <strain evidence="2">JCM 17137</strain>
    </source>
</reference>
<gene>
    <name evidence="1" type="ORF">GCM10022402_28740</name>
</gene>
<evidence type="ECO:0000313" key="2">
    <source>
        <dbReference type="Proteomes" id="UP001500908"/>
    </source>
</evidence>
<keyword evidence="2" id="KW-1185">Reference proteome</keyword>
<accession>A0ABP7FUW0</accession>
<dbReference type="EMBL" id="BAABDD010000012">
    <property type="protein sequence ID" value="GAA3747646.1"/>
    <property type="molecule type" value="Genomic_DNA"/>
</dbReference>
<name>A0ABP7FUW0_9ACTN</name>
<organism evidence="1 2">
    <name type="scientific">Salinactinospora qingdaonensis</name>
    <dbReference type="NCBI Taxonomy" id="702744"/>
    <lineage>
        <taxon>Bacteria</taxon>
        <taxon>Bacillati</taxon>
        <taxon>Actinomycetota</taxon>
        <taxon>Actinomycetes</taxon>
        <taxon>Streptosporangiales</taxon>
        <taxon>Nocardiopsidaceae</taxon>
        <taxon>Salinactinospora</taxon>
    </lineage>
</organism>